<evidence type="ECO:0000313" key="1">
    <source>
        <dbReference type="EMBL" id="MBB5064538.1"/>
    </source>
</evidence>
<evidence type="ECO:0000313" key="2">
    <source>
        <dbReference type="Proteomes" id="UP000584867"/>
    </source>
</evidence>
<protein>
    <submittedName>
        <fullName evidence="1">Uncharacterized protein</fullName>
    </submittedName>
</protein>
<dbReference type="EMBL" id="JACHIO010000011">
    <property type="protein sequence ID" value="MBB5064538.1"/>
    <property type="molecule type" value="Genomic_DNA"/>
</dbReference>
<dbReference type="RefSeq" id="WP_184256513.1">
    <property type="nucleotide sequence ID" value="NZ_JACHIO010000011.1"/>
</dbReference>
<proteinExistence type="predicted"/>
<accession>A0A7W7ZR42</accession>
<comment type="caution">
    <text evidence="1">The sequence shown here is derived from an EMBL/GenBank/DDBJ whole genome shotgun (WGS) entry which is preliminary data.</text>
</comment>
<name>A0A7W7ZR42_9BACT</name>
<dbReference type="Proteomes" id="UP000584867">
    <property type="component" value="Unassembled WGS sequence"/>
</dbReference>
<dbReference type="AlphaFoldDB" id="A0A7W7ZR42"/>
<organism evidence="1 2">
    <name type="scientific">Granulicella mallensis</name>
    <dbReference type="NCBI Taxonomy" id="940614"/>
    <lineage>
        <taxon>Bacteria</taxon>
        <taxon>Pseudomonadati</taxon>
        <taxon>Acidobacteriota</taxon>
        <taxon>Terriglobia</taxon>
        <taxon>Terriglobales</taxon>
        <taxon>Acidobacteriaceae</taxon>
        <taxon>Granulicella</taxon>
    </lineage>
</organism>
<sequence length="88" mass="10335">MIDALFVVSVAINVLLIVLWPKEIAEIVPAEDMVFEESKPVSVPKPFRARKAFREVKRQFEDAHDPRRVSMKQVERFVQKAKEKRDDR</sequence>
<reference evidence="1 2" key="1">
    <citation type="submission" date="2020-08" db="EMBL/GenBank/DDBJ databases">
        <title>Genomic Encyclopedia of Type Strains, Phase IV (KMG-V): Genome sequencing to study the core and pangenomes of soil and plant-associated prokaryotes.</title>
        <authorList>
            <person name="Whitman W."/>
        </authorList>
    </citation>
    <scope>NUCLEOTIDE SEQUENCE [LARGE SCALE GENOMIC DNA]</scope>
    <source>
        <strain evidence="1 2">X5P3</strain>
    </source>
</reference>
<gene>
    <name evidence="1" type="ORF">HDF15_002896</name>
</gene>